<dbReference type="OrthoDB" id="9790771at2"/>
<evidence type="ECO:0000256" key="9">
    <source>
        <dbReference type="ARBA" id="ARBA00023065"/>
    </source>
</evidence>
<dbReference type="HOGENOM" id="CLU_008287_9_1_6"/>
<feature type="signal peptide" evidence="18">
    <location>
        <begin position="1"/>
        <end position="30"/>
    </location>
</feature>
<dbReference type="Pfam" id="PF07715">
    <property type="entry name" value="Plug"/>
    <property type="match status" value="1"/>
</dbReference>
<evidence type="ECO:0000256" key="14">
    <source>
        <dbReference type="PROSITE-ProRule" id="PRU01360"/>
    </source>
</evidence>
<evidence type="ECO:0000256" key="16">
    <source>
        <dbReference type="PROSITE-ProRule" id="PRU10144"/>
    </source>
</evidence>
<feature type="chain" id="PRO_5001741296" evidence="18">
    <location>
        <begin position="31"/>
        <end position="738"/>
    </location>
</feature>
<dbReference type="Gene3D" id="2.40.170.20">
    <property type="entry name" value="TonB-dependent receptor, beta-barrel domain"/>
    <property type="match status" value="1"/>
</dbReference>
<dbReference type="PROSITE" id="PS01156">
    <property type="entry name" value="TONB_DEPENDENT_REC_2"/>
    <property type="match status" value="1"/>
</dbReference>
<evidence type="ECO:0000256" key="15">
    <source>
        <dbReference type="PROSITE-ProRule" id="PRU10143"/>
    </source>
</evidence>
<keyword evidence="12 21" id="KW-0675">Receptor</keyword>
<dbReference type="NCBIfam" id="TIGR01783">
    <property type="entry name" value="TonB-siderophor"/>
    <property type="match status" value="1"/>
</dbReference>
<evidence type="ECO:0000256" key="18">
    <source>
        <dbReference type="SAM" id="SignalP"/>
    </source>
</evidence>
<keyword evidence="5" id="KW-0410">Iron transport</keyword>
<dbReference type="Gene3D" id="2.170.130.10">
    <property type="entry name" value="TonB-dependent receptor, plug domain"/>
    <property type="match status" value="1"/>
</dbReference>
<dbReference type="PANTHER" id="PTHR32552">
    <property type="entry name" value="FERRICHROME IRON RECEPTOR-RELATED"/>
    <property type="match status" value="1"/>
</dbReference>
<feature type="short sequence motif" description="TonB box" evidence="15">
    <location>
        <begin position="48"/>
        <end position="54"/>
    </location>
</feature>
<evidence type="ECO:0000313" key="21">
    <source>
        <dbReference type="EMBL" id="CDZ94369.1"/>
    </source>
</evidence>
<proteinExistence type="inferred from homology"/>
<dbReference type="Pfam" id="PF00593">
    <property type="entry name" value="TonB_dep_Rec_b-barrel"/>
    <property type="match status" value="1"/>
</dbReference>
<evidence type="ECO:0000256" key="10">
    <source>
        <dbReference type="ARBA" id="ARBA00023077"/>
    </source>
</evidence>
<keyword evidence="6 14" id="KW-0812">Transmembrane</keyword>
<evidence type="ECO:0000256" key="6">
    <source>
        <dbReference type="ARBA" id="ARBA00022692"/>
    </source>
</evidence>
<evidence type="ECO:0000256" key="5">
    <source>
        <dbReference type="ARBA" id="ARBA00022496"/>
    </source>
</evidence>
<dbReference type="EMBL" id="CCSF01000001">
    <property type="protein sequence ID" value="CDZ94369.1"/>
    <property type="molecule type" value="Genomic_DNA"/>
</dbReference>
<dbReference type="eggNOG" id="COG4774">
    <property type="taxonomic scope" value="Bacteria"/>
</dbReference>
<dbReference type="InterPro" id="IPR010916">
    <property type="entry name" value="TonB_box_CS"/>
</dbReference>
<accession>A0A078LT62</accession>
<dbReference type="InterPro" id="IPR012910">
    <property type="entry name" value="Plug_dom"/>
</dbReference>
<evidence type="ECO:0000256" key="12">
    <source>
        <dbReference type="ARBA" id="ARBA00023170"/>
    </source>
</evidence>
<dbReference type="SUPFAM" id="SSF56935">
    <property type="entry name" value="Porins"/>
    <property type="match status" value="1"/>
</dbReference>
<keyword evidence="8" id="KW-0408">Iron</keyword>
<evidence type="ECO:0000256" key="4">
    <source>
        <dbReference type="ARBA" id="ARBA00022452"/>
    </source>
</evidence>
<evidence type="ECO:0000256" key="1">
    <source>
        <dbReference type="ARBA" id="ARBA00004571"/>
    </source>
</evidence>
<feature type="domain" description="TonB-dependent receptor-like beta-barrel" evidence="19">
    <location>
        <begin position="249"/>
        <end position="700"/>
    </location>
</feature>
<evidence type="ECO:0000313" key="22">
    <source>
        <dbReference type="Proteomes" id="UP000053902"/>
    </source>
</evidence>
<evidence type="ECO:0000256" key="8">
    <source>
        <dbReference type="ARBA" id="ARBA00023004"/>
    </source>
</evidence>
<gene>
    <name evidence="21" type="ORF">BN1079_01685</name>
</gene>
<evidence type="ECO:0000259" key="19">
    <source>
        <dbReference type="Pfam" id="PF00593"/>
    </source>
</evidence>
<dbReference type="InterPro" id="IPR036942">
    <property type="entry name" value="Beta-barrel_TonB_sf"/>
</dbReference>
<dbReference type="InterPro" id="IPR000531">
    <property type="entry name" value="Beta-barrel_TonB"/>
</dbReference>
<organism evidence="21 22">
    <name type="scientific">Pseudomonas saudiphocaensis</name>
    <dbReference type="NCBI Taxonomy" id="1499686"/>
    <lineage>
        <taxon>Bacteria</taxon>
        <taxon>Pseudomonadati</taxon>
        <taxon>Pseudomonadota</taxon>
        <taxon>Gammaproteobacteria</taxon>
        <taxon>Pseudomonadales</taxon>
        <taxon>Pseudomonadaceae</taxon>
        <taxon>Pseudomonas</taxon>
    </lineage>
</organism>
<dbReference type="InterPro" id="IPR010105">
    <property type="entry name" value="TonB_sidphr_rcpt"/>
</dbReference>
<keyword evidence="10 15" id="KW-0798">TonB box</keyword>
<dbReference type="STRING" id="1499686.BN1079_01685"/>
<dbReference type="CDD" id="cd01347">
    <property type="entry name" value="ligand_gated_channel"/>
    <property type="match status" value="1"/>
</dbReference>
<keyword evidence="22" id="KW-1185">Reference proteome</keyword>
<dbReference type="InterPro" id="IPR010917">
    <property type="entry name" value="TonB_rcpt_CS"/>
</dbReference>
<dbReference type="FunFam" id="2.170.130.10:FF:000001">
    <property type="entry name" value="Catecholate siderophore TonB-dependent receptor"/>
    <property type="match status" value="1"/>
</dbReference>
<evidence type="ECO:0000259" key="20">
    <source>
        <dbReference type="Pfam" id="PF07715"/>
    </source>
</evidence>
<protein>
    <submittedName>
        <fullName evidence="21">TonB-dependent siderophore receptor</fullName>
    </submittedName>
</protein>
<dbReference type="PANTHER" id="PTHR32552:SF83">
    <property type="entry name" value="BLR3904 PROTEIN"/>
    <property type="match status" value="1"/>
</dbReference>
<dbReference type="GO" id="GO:0015344">
    <property type="term" value="F:siderophore uptake transmembrane transporter activity"/>
    <property type="evidence" value="ECO:0007669"/>
    <property type="project" value="TreeGrafter"/>
</dbReference>
<keyword evidence="7 18" id="KW-0732">Signal</keyword>
<evidence type="ECO:0000256" key="17">
    <source>
        <dbReference type="RuleBase" id="RU003357"/>
    </source>
</evidence>
<dbReference type="InterPro" id="IPR037066">
    <property type="entry name" value="Plug_dom_sf"/>
</dbReference>
<name>A0A078LT62_9PSED</name>
<comment type="similarity">
    <text evidence="2 14 17">Belongs to the TonB-dependent receptor family.</text>
</comment>
<reference evidence="21 22" key="1">
    <citation type="submission" date="2014-07" db="EMBL/GenBank/DDBJ databases">
        <authorList>
            <person name="Urmite Genomes Urmite Genomes"/>
        </authorList>
    </citation>
    <scope>NUCLEOTIDE SEQUENCE [LARGE SCALE GENOMIC DNA]</scope>
    <source>
        <strain evidence="21 22">20_BN</strain>
    </source>
</reference>
<keyword evidence="11 14" id="KW-0472">Membrane</keyword>
<evidence type="ECO:0000256" key="11">
    <source>
        <dbReference type="ARBA" id="ARBA00023136"/>
    </source>
</evidence>
<dbReference type="GO" id="GO:0038023">
    <property type="term" value="F:signaling receptor activity"/>
    <property type="evidence" value="ECO:0007669"/>
    <property type="project" value="InterPro"/>
</dbReference>
<evidence type="ECO:0000256" key="7">
    <source>
        <dbReference type="ARBA" id="ARBA00022729"/>
    </source>
</evidence>
<dbReference type="AlphaFoldDB" id="A0A078LT62"/>
<dbReference type="PROSITE" id="PS00430">
    <property type="entry name" value="TONB_DEPENDENT_REC_1"/>
    <property type="match status" value="1"/>
</dbReference>
<keyword evidence="4 14" id="KW-1134">Transmembrane beta strand</keyword>
<dbReference type="RefSeq" id="WP_037023588.1">
    <property type="nucleotide sequence ID" value="NZ_CCSF01000001.1"/>
</dbReference>
<feature type="short sequence motif" description="TonB C-terminal box" evidence="16">
    <location>
        <begin position="721"/>
        <end position="738"/>
    </location>
</feature>
<evidence type="ECO:0000256" key="3">
    <source>
        <dbReference type="ARBA" id="ARBA00022448"/>
    </source>
</evidence>
<dbReference type="GO" id="GO:0015891">
    <property type="term" value="P:siderophore transport"/>
    <property type="evidence" value="ECO:0007669"/>
    <property type="project" value="InterPro"/>
</dbReference>
<keyword evidence="13 14" id="KW-0998">Cell outer membrane</keyword>
<evidence type="ECO:0000256" key="13">
    <source>
        <dbReference type="ARBA" id="ARBA00023237"/>
    </source>
</evidence>
<dbReference type="GO" id="GO:0009279">
    <property type="term" value="C:cell outer membrane"/>
    <property type="evidence" value="ECO:0007669"/>
    <property type="project" value="UniProtKB-SubCell"/>
</dbReference>
<evidence type="ECO:0000256" key="2">
    <source>
        <dbReference type="ARBA" id="ARBA00009810"/>
    </source>
</evidence>
<dbReference type="PROSITE" id="PS52016">
    <property type="entry name" value="TONB_DEPENDENT_REC_3"/>
    <property type="match status" value="1"/>
</dbReference>
<sequence length="738" mass="79994">MIKAKNKFKYAQRHLLATAVGLSVASWAGAGIAQPVQSGSGDQVELDSVTVTGEREGYKVDQASSPKYTAPLLDTPQTVTVVPQELIREQNALSLRQVLSNVSGITFAAGEGGGGLGDSINIRGFSANSNILIDGLRDTAQSSRSDAFNLESVEVVKGPSSVYSGAGTTGGSINLVSKTPRASAFRNATLGVGTDSYKRLTADINQPLEGLEGAVFRLNLMGHENDMAQRDHIDFERWGIAPSLTFGMGTPTRLNLSYFRQSDKDMPDYGLPARDGRVLSGVDRDGFFGFRDIDTEETDVESFTIRLDHDFSDSISISNLTRYSETERLTIISAAHVNTVGVPTGSYRPAGPQGHGRDYSTELLINQTNLSWRFNTGGIAHTLVTGVEVSREDYSRDTFSSGLPSGTAWPVYDLGNPPGYWGGPVAKVSGQRVSTELDSNALYLFDTLELSEHWQVNAGLRYERFEGSGRTQNLTAGTSERLESSDDMVSGRLGLVYKPVENGAIYLAWGNSYNPSAENLASTGSGLSADTQDLDPEENETWELGTKWELLDRRLALNAAVFRVTKTNGRIDGDVISDPVVLDGKQRVEGIELGVSGKLTDRWDVFANYTVLSSEILKAADANVAQEGQALANTPPRSFSLWTTYDLPMGFEIGYGAQYVSERNVAVSSSAKVPEYWVHSAMLGYDVSDNLNLQLNVRNLFDKEYYDRVRSNIGSDARSSALVPGEGRTAILTANLSF</sequence>
<feature type="domain" description="TonB-dependent receptor plug" evidence="20">
    <location>
        <begin position="72"/>
        <end position="171"/>
    </location>
</feature>
<dbReference type="InterPro" id="IPR039426">
    <property type="entry name" value="TonB-dep_rcpt-like"/>
</dbReference>
<dbReference type="Proteomes" id="UP000053902">
    <property type="component" value="Unassembled WGS sequence"/>
</dbReference>
<keyword evidence="9" id="KW-0406">Ion transport</keyword>
<keyword evidence="3 14" id="KW-0813">Transport</keyword>
<comment type="subcellular location">
    <subcellularLocation>
        <location evidence="1 14">Cell outer membrane</location>
        <topology evidence="1 14">Multi-pass membrane protein</topology>
    </subcellularLocation>
</comment>